<dbReference type="GO" id="GO:0008476">
    <property type="term" value="F:protein-tyrosine sulfotransferase activity"/>
    <property type="evidence" value="ECO:0007669"/>
    <property type="project" value="UniProtKB-EC"/>
</dbReference>
<dbReference type="GO" id="GO:0005794">
    <property type="term" value="C:Golgi apparatus"/>
    <property type="evidence" value="ECO:0007669"/>
    <property type="project" value="TreeGrafter"/>
</dbReference>
<dbReference type="EMBL" id="HBGS01013152">
    <property type="protein sequence ID" value="CAD9392787.1"/>
    <property type="molecule type" value="Transcribed_RNA"/>
</dbReference>
<sequence length="393" mass="44326">MRANAVEASRRPSFNAATELQSTATYQAVFQEGFWPVGSDEETPVFVIGLMRSGSTLVEAILSSHSKVVDMGEDSVFNGMLPEIREKIVKSISKGDINGVLEQVEAAASKVVHHMQLKFPDNSSSMATYIVDKMLFNFKNVGFIHLVFPKARIIHCVRSFWDVLFSCYKHKFEDSGLEWSLSIEHIVSYFVAYRRLMRHWETVLPGRIFTVQYEELVASPREVVQRMLEHCNLEWEEQVMDFHRSKDRVVLTHSALQVRTGIYKHSVGRVARYRRLLEAEVNKVPLFLNELSDVVADENKVNWVINDSRSWQQQLSHPQANNPKSAITPPLSSAAEQSPAASSTGGLRERHAMAPAVVVNRGASSRYGSSEFLPQMTATPRIPLMPGRQPSPI</sequence>
<evidence type="ECO:0000256" key="5">
    <source>
        <dbReference type="SAM" id="MobiDB-lite"/>
    </source>
</evidence>
<comment type="catalytic activity">
    <reaction evidence="4">
        <text>L-tyrosyl-[protein] + 3'-phosphoadenylyl sulfate = O-sulfo-L-tyrosine-[protein] + adenosine 3',5'-bisphosphate + H(+)</text>
        <dbReference type="Rhea" id="RHEA:16801"/>
        <dbReference type="Rhea" id="RHEA-COMP:10136"/>
        <dbReference type="Rhea" id="RHEA-COMP:11688"/>
        <dbReference type="ChEBI" id="CHEBI:15378"/>
        <dbReference type="ChEBI" id="CHEBI:46858"/>
        <dbReference type="ChEBI" id="CHEBI:58339"/>
        <dbReference type="ChEBI" id="CHEBI:58343"/>
        <dbReference type="ChEBI" id="CHEBI:65286"/>
        <dbReference type="EC" id="2.8.2.20"/>
    </reaction>
</comment>
<reference evidence="6" key="1">
    <citation type="submission" date="2021-01" db="EMBL/GenBank/DDBJ databases">
        <authorList>
            <person name="Corre E."/>
            <person name="Pelletier E."/>
            <person name="Niang G."/>
            <person name="Scheremetjew M."/>
            <person name="Finn R."/>
            <person name="Kale V."/>
            <person name="Holt S."/>
            <person name="Cochrane G."/>
            <person name="Meng A."/>
            <person name="Brown T."/>
            <person name="Cohen L."/>
        </authorList>
    </citation>
    <scope>NUCLEOTIDE SEQUENCE</scope>
    <source>
        <strain evidence="6">CCMP1381</strain>
    </source>
</reference>
<dbReference type="PANTHER" id="PTHR12788:SF10">
    <property type="entry name" value="PROTEIN-TYROSINE SULFOTRANSFERASE"/>
    <property type="match status" value="1"/>
</dbReference>
<dbReference type="AlphaFoldDB" id="A0A7S2FHL6"/>
<evidence type="ECO:0000256" key="4">
    <source>
        <dbReference type="ARBA" id="ARBA00048460"/>
    </source>
</evidence>
<comment type="similarity">
    <text evidence="1">Belongs to the protein sulfotransferase family.</text>
</comment>
<name>A0A7S2FHL6_9STRA</name>
<dbReference type="Gene3D" id="3.40.50.300">
    <property type="entry name" value="P-loop containing nucleotide triphosphate hydrolases"/>
    <property type="match status" value="1"/>
</dbReference>
<dbReference type="InterPro" id="IPR027417">
    <property type="entry name" value="P-loop_NTPase"/>
</dbReference>
<evidence type="ECO:0000256" key="2">
    <source>
        <dbReference type="ARBA" id="ARBA00013262"/>
    </source>
</evidence>
<accession>A0A7S2FHL6</accession>
<organism evidence="6">
    <name type="scientific">Octactis speculum</name>
    <dbReference type="NCBI Taxonomy" id="3111310"/>
    <lineage>
        <taxon>Eukaryota</taxon>
        <taxon>Sar</taxon>
        <taxon>Stramenopiles</taxon>
        <taxon>Ochrophyta</taxon>
        <taxon>Dictyochophyceae</taxon>
        <taxon>Dictyochales</taxon>
        <taxon>Dictyochaceae</taxon>
        <taxon>Octactis</taxon>
    </lineage>
</organism>
<dbReference type="SUPFAM" id="SSF52540">
    <property type="entry name" value="P-loop containing nucleoside triphosphate hydrolases"/>
    <property type="match status" value="1"/>
</dbReference>
<keyword evidence="3" id="KW-0808">Transferase</keyword>
<feature type="region of interest" description="Disordered" evidence="5">
    <location>
        <begin position="367"/>
        <end position="393"/>
    </location>
</feature>
<dbReference type="PANTHER" id="PTHR12788">
    <property type="entry name" value="PROTEIN-TYROSINE SULFOTRANSFERASE 2"/>
    <property type="match status" value="1"/>
</dbReference>
<protein>
    <recommendedName>
        <fullName evidence="2">protein-tyrosine sulfotransferase</fullName>
        <ecNumber evidence="2">2.8.2.20</ecNumber>
    </recommendedName>
</protein>
<evidence type="ECO:0000256" key="1">
    <source>
        <dbReference type="ARBA" id="ARBA00009988"/>
    </source>
</evidence>
<dbReference type="InterPro" id="IPR026634">
    <property type="entry name" value="TPST-like"/>
</dbReference>
<feature type="region of interest" description="Disordered" evidence="5">
    <location>
        <begin position="314"/>
        <end position="348"/>
    </location>
</feature>
<feature type="compositionally biased region" description="Polar residues" evidence="5">
    <location>
        <begin position="314"/>
        <end position="325"/>
    </location>
</feature>
<proteinExistence type="inferred from homology"/>
<dbReference type="Pfam" id="PF13469">
    <property type="entry name" value="Sulfotransfer_3"/>
    <property type="match status" value="1"/>
</dbReference>
<dbReference type="EC" id="2.8.2.20" evidence="2"/>
<evidence type="ECO:0000313" key="6">
    <source>
        <dbReference type="EMBL" id="CAD9392787.1"/>
    </source>
</evidence>
<gene>
    <name evidence="6" type="ORF">DSPE1174_LOCUS6937</name>
</gene>
<feature type="compositionally biased region" description="Low complexity" evidence="5">
    <location>
        <begin position="329"/>
        <end position="343"/>
    </location>
</feature>
<evidence type="ECO:0000256" key="3">
    <source>
        <dbReference type="ARBA" id="ARBA00022679"/>
    </source>
</evidence>